<comment type="caution">
    <text evidence="3">The sequence shown here is derived from an EMBL/GenBank/DDBJ whole genome shotgun (WGS) entry which is preliminary data.</text>
</comment>
<dbReference type="Proteomes" id="UP000460157">
    <property type="component" value="Unassembled WGS sequence"/>
</dbReference>
<reference evidence="3 4" key="1">
    <citation type="submission" date="2019-12" db="EMBL/GenBank/DDBJ databases">
        <title>Nesterenkonia muleiensis sp. nov., a novel actinobacterium isolated from sap of Populus euphratica.</title>
        <authorList>
            <person name="Wang R."/>
        </authorList>
    </citation>
    <scope>NUCLEOTIDE SEQUENCE [LARGE SCALE GENOMIC DNA]</scope>
    <source>
        <strain evidence="3 4">F10</strain>
    </source>
</reference>
<feature type="compositionally biased region" description="Acidic residues" evidence="1">
    <location>
        <begin position="178"/>
        <end position="203"/>
    </location>
</feature>
<keyword evidence="4" id="KW-1185">Reference proteome</keyword>
<feature type="region of interest" description="Disordered" evidence="1">
    <location>
        <begin position="74"/>
        <end position="100"/>
    </location>
</feature>
<feature type="region of interest" description="Disordered" evidence="1">
    <location>
        <begin position="1"/>
        <end position="33"/>
    </location>
</feature>
<feature type="transmembrane region" description="Helical" evidence="2">
    <location>
        <begin position="151"/>
        <end position="173"/>
    </location>
</feature>
<dbReference type="AlphaFoldDB" id="A0A7K1ULC0"/>
<feature type="compositionally biased region" description="Acidic residues" evidence="1">
    <location>
        <begin position="212"/>
        <end position="246"/>
    </location>
</feature>
<keyword evidence="2" id="KW-0812">Transmembrane</keyword>
<protein>
    <recommendedName>
        <fullName evidence="5">DUF4352 domain-containing protein</fullName>
    </recommendedName>
</protein>
<keyword evidence="2" id="KW-0472">Membrane</keyword>
<keyword evidence="2" id="KW-1133">Transmembrane helix</keyword>
<feature type="region of interest" description="Disordered" evidence="1">
    <location>
        <begin position="178"/>
        <end position="246"/>
    </location>
</feature>
<gene>
    <name evidence="3" type="ORF">GNZ21_13165</name>
</gene>
<accession>A0A7K1ULC0</accession>
<evidence type="ECO:0000256" key="1">
    <source>
        <dbReference type="SAM" id="MobiDB-lite"/>
    </source>
</evidence>
<dbReference type="RefSeq" id="WP_157325103.1">
    <property type="nucleotide sequence ID" value="NZ_BMFX01000004.1"/>
</dbReference>
<evidence type="ECO:0008006" key="5">
    <source>
        <dbReference type="Google" id="ProtNLM"/>
    </source>
</evidence>
<evidence type="ECO:0000313" key="3">
    <source>
        <dbReference type="EMBL" id="MVT27287.1"/>
    </source>
</evidence>
<feature type="compositionally biased region" description="Polar residues" evidence="1">
    <location>
        <begin position="1"/>
        <end position="17"/>
    </location>
</feature>
<sequence>MNSQAQPQGSFDSSGQWQPGFHDAQGNWHGGFYDEHSQWQPGFYGPGNQWHGGFYDGAGSWHAGYRTPEGSWVTAQAAPPAAPPAEVPQAGSGVLPTGEQPTQAIPAAAAYSTGEQPTEAVPPLSQEAGAYAYPPEGEQAEEEETKGKGGVFALVAFLLVLLGGGAAAGWWFFLREDDEEPEPEATEEASEEPTEEATAEPEAESTAAPEAEGTDQEPLDEEAAENAPDEEPTPEEEDPATEAEEELTFNRNPADMEITSAQTFNIPNASIGSDSAPVTYTMNRAKLTENHQNGWDLWGLESNGSAPEGHIWLVVDMSIEMPQNQSISFNGGTWTLTATDQNGVSDEHVYHSTAGDIGEWPAGSYGALIAVPEDAEEIALDAELEIFYGGSGTTTVTSTEPIILDFPLAD</sequence>
<evidence type="ECO:0000313" key="4">
    <source>
        <dbReference type="Proteomes" id="UP000460157"/>
    </source>
</evidence>
<organism evidence="3 4">
    <name type="scientific">Nesterenkonia alkaliphila</name>
    <dbReference type="NCBI Taxonomy" id="1463631"/>
    <lineage>
        <taxon>Bacteria</taxon>
        <taxon>Bacillati</taxon>
        <taxon>Actinomycetota</taxon>
        <taxon>Actinomycetes</taxon>
        <taxon>Micrococcales</taxon>
        <taxon>Micrococcaceae</taxon>
        <taxon>Nesterenkonia</taxon>
    </lineage>
</organism>
<dbReference type="EMBL" id="WRPM01000096">
    <property type="protein sequence ID" value="MVT27287.1"/>
    <property type="molecule type" value="Genomic_DNA"/>
</dbReference>
<proteinExistence type="predicted"/>
<dbReference type="OrthoDB" id="10005428at2"/>
<evidence type="ECO:0000256" key="2">
    <source>
        <dbReference type="SAM" id="Phobius"/>
    </source>
</evidence>
<name>A0A7K1ULC0_9MICC</name>